<proteinExistence type="predicted"/>
<reference evidence="2" key="1">
    <citation type="journal article" date="2019" name="Int. J. Syst. Evol. Microbiol.">
        <title>The Global Catalogue of Microorganisms (GCM) 10K type strain sequencing project: providing services to taxonomists for standard genome sequencing and annotation.</title>
        <authorList>
            <consortium name="The Broad Institute Genomics Platform"/>
            <consortium name="The Broad Institute Genome Sequencing Center for Infectious Disease"/>
            <person name="Wu L."/>
            <person name="Ma J."/>
        </authorList>
    </citation>
    <scope>NUCLEOTIDE SEQUENCE [LARGE SCALE GENOMIC DNA]</scope>
    <source>
        <strain evidence="2">JCM 19635</strain>
    </source>
</reference>
<protein>
    <submittedName>
        <fullName evidence="1">Uncharacterized protein</fullName>
    </submittedName>
</protein>
<comment type="caution">
    <text evidence="1">The sequence shown here is derived from an EMBL/GenBank/DDBJ whole genome shotgun (WGS) entry which is preliminary data.</text>
</comment>
<evidence type="ECO:0000313" key="1">
    <source>
        <dbReference type="EMBL" id="MFC7669146.1"/>
    </source>
</evidence>
<gene>
    <name evidence="1" type="ORF">ACFQT0_18660</name>
</gene>
<dbReference type="RefSeq" id="WP_380204664.1">
    <property type="nucleotide sequence ID" value="NZ_JBHTEK010000001.1"/>
</dbReference>
<accession>A0ABW2UAN6</accession>
<sequence length="53" mass="5363">MSSFEGERLLTAEGLGLATCTATDLAGGSTAAAAAGLLSRYWMATTPPPSAMW</sequence>
<dbReference type="EMBL" id="JBHTEK010000001">
    <property type="protein sequence ID" value="MFC7669146.1"/>
    <property type="molecule type" value="Genomic_DNA"/>
</dbReference>
<organism evidence="1 2">
    <name type="scientific">Hymenobacter humi</name>
    <dbReference type="NCBI Taxonomy" id="1411620"/>
    <lineage>
        <taxon>Bacteria</taxon>
        <taxon>Pseudomonadati</taxon>
        <taxon>Bacteroidota</taxon>
        <taxon>Cytophagia</taxon>
        <taxon>Cytophagales</taxon>
        <taxon>Hymenobacteraceae</taxon>
        <taxon>Hymenobacter</taxon>
    </lineage>
</organism>
<keyword evidence="2" id="KW-1185">Reference proteome</keyword>
<dbReference type="Proteomes" id="UP001596513">
    <property type="component" value="Unassembled WGS sequence"/>
</dbReference>
<name>A0ABW2UAN6_9BACT</name>
<evidence type="ECO:0000313" key="2">
    <source>
        <dbReference type="Proteomes" id="UP001596513"/>
    </source>
</evidence>